<dbReference type="OrthoDB" id="5598002at2759"/>
<organism evidence="2 3">
    <name type="scientific">Tieghemiomyces parasiticus</name>
    <dbReference type="NCBI Taxonomy" id="78921"/>
    <lineage>
        <taxon>Eukaryota</taxon>
        <taxon>Fungi</taxon>
        <taxon>Fungi incertae sedis</taxon>
        <taxon>Zoopagomycota</taxon>
        <taxon>Kickxellomycotina</taxon>
        <taxon>Dimargaritomycetes</taxon>
        <taxon>Dimargaritales</taxon>
        <taxon>Dimargaritaceae</taxon>
        <taxon>Tieghemiomyces</taxon>
    </lineage>
</organism>
<gene>
    <name evidence="2" type="ORF">IWQ60_002709</name>
</gene>
<proteinExistence type="predicted"/>
<reference evidence="2" key="1">
    <citation type="submission" date="2022-07" db="EMBL/GenBank/DDBJ databases">
        <title>Phylogenomic reconstructions and comparative analyses of Kickxellomycotina fungi.</title>
        <authorList>
            <person name="Reynolds N.K."/>
            <person name="Stajich J.E."/>
            <person name="Barry K."/>
            <person name="Grigoriev I.V."/>
            <person name="Crous P."/>
            <person name="Smith M.E."/>
        </authorList>
    </citation>
    <scope>NUCLEOTIDE SEQUENCE</scope>
    <source>
        <strain evidence="2">RSA 861</strain>
    </source>
</reference>
<evidence type="ECO:0000256" key="1">
    <source>
        <dbReference type="SAM" id="MobiDB-lite"/>
    </source>
</evidence>
<accession>A0A9W8AEA2</accession>
<sequence>MSPVLRLLRPSLLTALRTPPRLPVTAAVGFHQQGPQGKIWDLFKSKGSAEPAADVPTPLDQQLPNRPTTQDHPSGSEGTGDHDAAVLDYETMGETTNYNTLTLPDPPTPADIEEAVQEAFMTAASSGNQPPLAMEDWRSIRIATPELKQRVLLMCMDKLQRDVPNAQLNNMATAQDVLDYFLGRSRDAPAYLTKANVVAKYYTEQKADLPSNLCFIPHVPETAEVAVEGQTEEAETAMASSA</sequence>
<dbReference type="EMBL" id="JANBPT010000106">
    <property type="protein sequence ID" value="KAJ1927694.1"/>
    <property type="molecule type" value="Genomic_DNA"/>
</dbReference>
<feature type="compositionally biased region" description="Polar residues" evidence="1">
    <location>
        <begin position="59"/>
        <end position="73"/>
    </location>
</feature>
<keyword evidence="3" id="KW-1185">Reference proteome</keyword>
<dbReference type="AlphaFoldDB" id="A0A9W8AEA2"/>
<comment type="caution">
    <text evidence="2">The sequence shown here is derived from an EMBL/GenBank/DDBJ whole genome shotgun (WGS) entry which is preliminary data.</text>
</comment>
<evidence type="ECO:0000313" key="2">
    <source>
        <dbReference type="EMBL" id="KAJ1927694.1"/>
    </source>
</evidence>
<evidence type="ECO:0000313" key="3">
    <source>
        <dbReference type="Proteomes" id="UP001150569"/>
    </source>
</evidence>
<dbReference type="Proteomes" id="UP001150569">
    <property type="component" value="Unassembled WGS sequence"/>
</dbReference>
<name>A0A9W8AEA2_9FUNG</name>
<protein>
    <submittedName>
        <fullName evidence="2">Uncharacterized protein</fullName>
    </submittedName>
</protein>
<feature type="region of interest" description="Disordered" evidence="1">
    <location>
        <begin position="46"/>
        <end position="82"/>
    </location>
</feature>